<dbReference type="SUPFAM" id="SSF56112">
    <property type="entry name" value="Protein kinase-like (PK-like)"/>
    <property type="match status" value="1"/>
</dbReference>
<feature type="transmembrane region" description="Helical" evidence="7">
    <location>
        <begin position="694"/>
        <end position="711"/>
    </location>
</feature>
<reference evidence="11" key="1">
    <citation type="journal article" date="2006" name="PLoS Biol.">
        <title>Macronuclear genome sequence of the ciliate Tetrahymena thermophila, a model eukaryote.</title>
        <authorList>
            <person name="Eisen J.A."/>
            <person name="Coyne R.S."/>
            <person name="Wu M."/>
            <person name="Wu D."/>
            <person name="Thiagarajan M."/>
            <person name="Wortman J.R."/>
            <person name="Badger J.H."/>
            <person name="Ren Q."/>
            <person name="Amedeo P."/>
            <person name="Jones K.M."/>
            <person name="Tallon L.J."/>
            <person name="Delcher A.L."/>
            <person name="Salzberg S.L."/>
            <person name="Silva J.C."/>
            <person name="Haas B.J."/>
            <person name="Majoros W.H."/>
            <person name="Farzad M."/>
            <person name="Carlton J.M."/>
            <person name="Smith R.K. Jr."/>
            <person name="Garg J."/>
            <person name="Pearlman R.E."/>
            <person name="Karrer K.M."/>
            <person name="Sun L."/>
            <person name="Manning G."/>
            <person name="Elde N.C."/>
            <person name="Turkewitz A.P."/>
            <person name="Asai D.J."/>
            <person name="Wilkes D.E."/>
            <person name="Wang Y."/>
            <person name="Cai H."/>
            <person name="Collins K."/>
            <person name="Stewart B.A."/>
            <person name="Lee S.R."/>
            <person name="Wilamowska K."/>
            <person name="Weinberg Z."/>
            <person name="Ruzzo W.L."/>
            <person name="Wloga D."/>
            <person name="Gaertig J."/>
            <person name="Frankel J."/>
            <person name="Tsao C.-C."/>
            <person name="Gorovsky M.A."/>
            <person name="Keeling P.J."/>
            <person name="Waller R.F."/>
            <person name="Patron N.J."/>
            <person name="Cherry J.M."/>
            <person name="Stover N.A."/>
            <person name="Krieger C.J."/>
            <person name="del Toro C."/>
            <person name="Ryder H.F."/>
            <person name="Williamson S.C."/>
            <person name="Barbeau R.A."/>
            <person name="Hamilton E.P."/>
            <person name="Orias E."/>
        </authorList>
    </citation>
    <scope>NUCLEOTIDE SEQUENCE [LARGE SCALE GENOMIC DNA]</scope>
    <source>
        <strain evidence="11">SB210</strain>
    </source>
</reference>
<keyword evidence="7" id="KW-0472">Membrane</keyword>
<evidence type="ECO:0000259" key="9">
    <source>
        <dbReference type="PROSITE" id="PS50011"/>
    </source>
</evidence>
<evidence type="ECO:0000256" key="7">
    <source>
        <dbReference type="SAM" id="Phobius"/>
    </source>
</evidence>
<dbReference type="Gene3D" id="1.10.510.10">
    <property type="entry name" value="Transferase(Phosphotransferase) domain 1"/>
    <property type="match status" value="1"/>
</dbReference>
<keyword evidence="11" id="KW-1185">Reference proteome</keyword>
<dbReference type="AlphaFoldDB" id="Q23UJ2"/>
<keyword evidence="1" id="KW-0723">Serine/threonine-protein kinase</keyword>
<keyword evidence="2" id="KW-0808">Transferase</keyword>
<dbReference type="GeneID" id="7825379"/>
<keyword evidence="6" id="KW-0175">Coiled coil</keyword>
<proteinExistence type="predicted"/>
<dbReference type="RefSeq" id="XP_001020411.2">
    <property type="nucleotide sequence ID" value="XM_001020411.2"/>
</dbReference>
<feature type="chain" id="PRO_5004201871" evidence="8">
    <location>
        <begin position="26"/>
        <end position="813"/>
    </location>
</feature>
<dbReference type="SMART" id="SM00220">
    <property type="entry name" value="S_TKc"/>
    <property type="match status" value="1"/>
</dbReference>
<keyword evidence="3" id="KW-0547">Nucleotide-binding</keyword>
<dbReference type="EMBL" id="GG662627">
    <property type="protein sequence ID" value="EAS00166.2"/>
    <property type="molecule type" value="Genomic_DNA"/>
</dbReference>
<dbReference type="KEGG" id="tet:TTHERM_00935420"/>
<sequence length="813" mass="96938">MYYLSYELLFCFLSFFLSLFYTHQSANFIDYVISHNFVIEMWQVGIFKSYLQYDLIFSAYYYNFYQRKFLIIKYSFNTQFNQFTSDLNKKKTFKNLRDTVYRHIINQLNQICQKKKLKYQKMDIMSQNLVGSQEAKYKLALHLQKRKKIKEMYRMKGVQMLDKPELVISDIQEPNIKPQQDSIYQIMKSELTQKGYSDFRFLGQGAQGLVLLAKDPKTKIRYAIKGVQIRDTQGKLDEDLNNGVKKEIEILKKCRDSPYVVSLIDQFEGQQFSYLVLTECQGTLNQILERNQNKRLNEISAIKYANDIAQGLYYIHSKNCLVNDLKMDNILIDYHGNAVVSDFGLADNLVNKSGYAINQYMGNFLCQAPECYDPSVSSIGKVYHDEYQKLGVTVKQEPSNRSEAYSLGYLIYTLVQGIDFNLVSNKHKPLNYDDEFQNFVYHKQLKYIIEGLTNFVPRDRMPIKEALIILKGIISFEFKLDEMLIEKIDENTQQFTSSLQNQNEIEFVRDLSNKFYPIIQNEQTLNQELKEDHQKRQYEAKIEEVQKTNLQLKQTINEQEQTIQDLYTQLEQFQEKKQEKKEGFTKEKDQLQIKKQVFNKNIMKKKVQAIHQLIQFKKINQFNIIKNSLQLILFENYLFTQELFIIYFKKINGLQFIQIKKTFFNQSSIQKFIRKQIPQITIVYLFNLIFQQQVYLLFFNYFSPFLIFLALKKDVFFYNQFQHILNFLIQKEVNNFENHDDKHIILFFQRVKFLSIYIYCLVHLFFQYRLQSLVLSLKNTKFTYIIKIACKDFIIKCSSQLSYLKQTVINILE</sequence>
<name>Q23UJ2_TETTS</name>
<dbReference type="InterPro" id="IPR011009">
    <property type="entry name" value="Kinase-like_dom_sf"/>
</dbReference>
<feature type="coiled-coil region" evidence="6">
    <location>
        <begin position="535"/>
        <end position="594"/>
    </location>
</feature>
<dbReference type="PANTHER" id="PTHR24345:SF0">
    <property type="entry name" value="CELL CYCLE SERINE_THREONINE-PROTEIN KINASE CDC5_MSD2"/>
    <property type="match status" value="1"/>
</dbReference>
<evidence type="ECO:0000256" key="2">
    <source>
        <dbReference type="ARBA" id="ARBA00022679"/>
    </source>
</evidence>
<evidence type="ECO:0000313" key="10">
    <source>
        <dbReference type="EMBL" id="EAS00166.2"/>
    </source>
</evidence>
<keyword evidence="7" id="KW-1133">Transmembrane helix</keyword>
<keyword evidence="8" id="KW-0732">Signal</keyword>
<organism evidence="10 11">
    <name type="scientific">Tetrahymena thermophila (strain SB210)</name>
    <dbReference type="NCBI Taxonomy" id="312017"/>
    <lineage>
        <taxon>Eukaryota</taxon>
        <taxon>Sar</taxon>
        <taxon>Alveolata</taxon>
        <taxon>Ciliophora</taxon>
        <taxon>Intramacronucleata</taxon>
        <taxon>Oligohymenophorea</taxon>
        <taxon>Hymenostomatida</taxon>
        <taxon>Tetrahymenina</taxon>
        <taxon>Tetrahymenidae</taxon>
        <taxon>Tetrahymena</taxon>
    </lineage>
</organism>
<dbReference type="InParanoid" id="Q23UJ2"/>
<dbReference type="InterPro" id="IPR000719">
    <property type="entry name" value="Prot_kinase_dom"/>
</dbReference>
<dbReference type="PROSITE" id="PS50011">
    <property type="entry name" value="PROTEIN_KINASE_DOM"/>
    <property type="match status" value="1"/>
</dbReference>
<protein>
    <submittedName>
        <fullName evidence="10">Kinase domain protein</fullName>
    </submittedName>
</protein>
<evidence type="ECO:0000256" key="3">
    <source>
        <dbReference type="ARBA" id="ARBA00022741"/>
    </source>
</evidence>
<feature type="transmembrane region" description="Helical" evidence="7">
    <location>
        <begin position="751"/>
        <end position="770"/>
    </location>
</feature>
<dbReference type="GO" id="GO:0005634">
    <property type="term" value="C:nucleus"/>
    <property type="evidence" value="ECO:0007669"/>
    <property type="project" value="TreeGrafter"/>
</dbReference>
<feature type="signal peptide" evidence="8">
    <location>
        <begin position="1"/>
        <end position="25"/>
    </location>
</feature>
<dbReference type="STRING" id="312017.Q23UJ2"/>
<feature type="domain" description="Protein kinase" evidence="9">
    <location>
        <begin position="196"/>
        <end position="474"/>
    </location>
</feature>
<evidence type="ECO:0000256" key="8">
    <source>
        <dbReference type="SAM" id="SignalP"/>
    </source>
</evidence>
<gene>
    <name evidence="10" type="ORF">TTHERM_00935420</name>
</gene>
<dbReference type="HOGENOM" id="CLU_024237_1_0_1"/>
<keyword evidence="4 10" id="KW-0418">Kinase</keyword>
<dbReference type="Proteomes" id="UP000009168">
    <property type="component" value="Unassembled WGS sequence"/>
</dbReference>
<dbReference type="GO" id="GO:0005524">
    <property type="term" value="F:ATP binding"/>
    <property type="evidence" value="ECO:0007669"/>
    <property type="project" value="UniProtKB-KW"/>
</dbReference>
<dbReference type="Gene3D" id="3.30.200.20">
    <property type="entry name" value="Phosphorylase Kinase, domain 1"/>
    <property type="match status" value="1"/>
</dbReference>
<evidence type="ECO:0000313" key="11">
    <source>
        <dbReference type="Proteomes" id="UP000009168"/>
    </source>
</evidence>
<dbReference type="GO" id="GO:0004674">
    <property type="term" value="F:protein serine/threonine kinase activity"/>
    <property type="evidence" value="ECO:0007669"/>
    <property type="project" value="UniProtKB-KW"/>
</dbReference>
<accession>Q23UJ2</accession>
<evidence type="ECO:0000256" key="5">
    <source>
        <dbReference type="ARBA" id="ARBA00022840"/>
    </source>
</evidence>
<keyword evidence="5" id="KW-0067">ATP-binding</keyword>
<keyword evidence="7" id="KW-0812">Transmembrane</keyword>
<evidence type="ECO:0000256" key="1">
    <source>
        <dbReference type="ARBA" id="ARBA00022527"/>
    </source>
</evidence>
<dbReference type="PANTHER" id="PTHR24345">
    <property type="entry name" value="SERINE/THREONINE-PROTEIN KINASE PLK"/>
    <property type="match status" value="1"/>
</dbReference>
<dbReference type="Pfam" id="PF00069">
    <property type="entry name" value="Pkinase"/>
    <property type="match status" value="1"/>
</dbReference>
<dbReference type="eggNOG" id="KOG0577">
    <property type="taxonomic scope" value="Eukaryota"/>
</dbReference>
<dbReference type="OrthoDB" id="371082at2759"/>
<evidence type="ECO:0000256" key="4">
    <source>
        <dbReference type="ARBA" id="ARBA00022777"/>
    </source>
</evidence>
<evidence type="ECO:0000256" key="6">
    <source>
        <dbReference type="SAM" id="Coils"/>
    </source>
</evidence>